<dbReference type="PIRSF" id="PIRSF011386">
    <property type="entry name" value="FixH"/>
    <property type="match status" value="1"/>
</dbReference>
<reference evidence="2" key="1">
    <citation type="journal article" date="2009" name="Appl. Environ. Microbiol.">
        <title>Characterization of denitrification gene clusters of soil bacteria via a metagenomic approach.</title>
        <authorList>
            <person name="Demaneche S."/>
            <person name="Philippot L."/>
            <person name="David M.M."/>
            <person name="Navarro E."/>
            <person name="Vogel T.M."/>
            <person name="Simonet P."/>
        </authorList>
    </citation>
    <scope>NUCLEOTIDE SEQUENCE</scope>
</reference>
<protein>
    <submittedName>
        <fullName evidence="2">Putative nitrogen fixation protein FixH</fullName>
    </submittedName>
</protein>
<feature type="transmembrane region" description="Helical" evidence="1">
    <location>
        <begin position="17"/>
        <end position="39"/>
    </location>
</feature>
<dbReference type="Pfam" id="PF05751">
    <property type="entry name" value="FixH"/>
    <property type="match status" value="1"/>
</dbReference>
<dbReference type="AlphaFoldDB" id="B8R8Y0"/>
<dbReference type="InterPro" id="IPR008620">
    <property type="entry name" value="FixH"/>
</dbReference>
<keyword evidence="1" id="KW-0812">Transmembrane</keyword>
<organism evidence="2">
    <name type="scientific">uncultured bacterium 1062</name>
    <dbReference type="NCBI Taxonomy" id="548898"/>
    <lineage>
        <taxon>Bacteria</taxon>
        <taxon>environmental samples</taxon>
    </lineage>
</organism>
<dbReference type="InterPro" id="IPR018037">
    <property type="entry name" value="FixH_proteobacterial"/>
</dbReference>
<keyword evidence="1" id="KW-0472">Membrane</keyword>
<sequence>MSSVPGSKSGEFTGRHMWYLAIGFFGVIITVNVGMAVLASTSWTGLVVSNSYVASQEFEQKRLAHEAQLAAGWKARLTHAPGILDLIILDGAGKPVDLGDVTVQVNRPVGGHDDQRLTLARAPSGGYSAAISLTSGVWEALVTASETPMGPFELRERFRIDGAEQ</sequence>
<proteinExistence type="predicted"/>
<accession>B8R8Y0</accession>
<evidence type="ECO:0000313" key="2">
    <source>
        <dbReference type="EMBL" id="ACF98136.1"/>
    </source>
</evidence>
<dbReference type="EMBL" id="EU910855">
    <property type="protein sequence ID" value="ACF98136.1"/>
    <property type="molecule type" value="Genomic_DNA"/>
</dbReference>
<keyword evidence="1" id="KW-1133">Transmembrane helix</keyword>
<evidence type="ECO:0000256" key="1">
    <source>
        <dbReference type="SAM" id="Phobius"/>
    </source>
</evidence>
<name>B8R8Y0_9BACT</name>